<sequence>MTASLFSEWLTDLDRKFVKEERRVLMIVDHCSAHDPAVAEQLKAIKLEFLPPNCTSLLQPCDMGIIQNFKVLYRKRLLQKLIMASENGDMDNFAIDILQCLRWARSVWENEITATTINNCFRKAGIVKNIVSDISAETGEDRSETSPCTILSARDCGNIFERLMELHFLDQTMSAEEFLVVDEHVQTAAVFTDQEIATEVKAKSAGVDGAQTGDESSDEEAPAELPPSTREASMALTLLQRYIEHNANDAVEADVLMNCVGKLDAYITKTSERNAAQKKMTDYFSSQFPISKPQLAAQWVQSLGRKSFVPTANSCLCSEHFQPDCFRDYNGRQFLREDAVPTIFAGCNTTKIELRKSRGGVVAKDPLTEKDKEKDHEKANLRTRDKKQKLKETNSANMGKTAKALKSLEFTNPGRQTDFAAENNRRDKRRVNKYTSSDKQTMGTKSKVYDSKGLLIANGCDVCDCLDVECMGCFYPCPGCGSRKCGVECRCNRKWLYEQVEVEGGEIIRNKYAS</sequence>
<dbReference type="PANTHER" id="PTHR46536">
    <property type="entry name" value="ARL14 EFFECTOR PROTEIN"/>
    <property type="match status" value="1"/>
</dbReference>
<evidence type="ECO:0000313" key="8">
    <source>
        <dbReference type="Ensembl" id="ENSPKIP00000013628.1"/>
    </source>
</evidence>
<dbReference type="PROSITE" id="PS50950">
    <property type="entry name" value="ZF_THAP"/>
    <property type="match status" value="1"/>
</dbReference>
<evidence type="ECO:0000313" key="9">
    <source>
        <dbReference type="Proteomes" id="UP000261540"/>
    </source>
</evidence>
<dbReference type="Pfam" id="PF03184">
    <property type="entry name" value="DDE_1"/>
    <property type="match status" value="1"/>
</dbReference>
<dbReference type="Pfam" id="PF14949">
    <property type="entry name" value="ARF7EP_C"/>
    <property type="match status" value="1"/>
</dbReference>
<evidence type="ECO:0000256" key="4">
    <source>
        <dbReference type="ARBA" id="ARBA00023125"/>
    </source>
</evidence>
<dbReference type="AlphaFoldDB" id="A0A3B3R5G8"/>
<dbReference type="GO" id="GO:0003677">
    <property type="term" value="F:DNA binding"/>
    <property type="evidence" value="ECO:0007669"/>
    <property type="project" value="UniProtKB-UniRule"/>
</dbReference>
<dbReference type="Ensembl" id="ENSPKIT00000038052.1">
    <property type="protein sequence ID" value="ENSPKIP00000013628.1"/>
    <property type="gene ID" value="ENSPKIG00000000982.1"/>
</dbReference>
<keyword evidence="1" id="KW-0479">Metal-binding</keyword>
<dbReference type="SMART" id="SM00980">
    <property type="entry name" value="THAP"/>
    <property type="match status" value="1"/>
</dbReference>
<evidence type="ECO:0000256" key="6">
    <source>
        <dbReference type="SAM" id="MobiDB-lite"/>
    </source>
</evidence>
<feature type="region of interest" description="Disordered" evidence="6">
    <location>
        <begin position="202"/>
        <end position="229"/>
    </location>
</feature>
<evidence type="ECO:0000256" key="5">
    <source>
        <dbReference type="PROSITE-ProRule" id="PRU00309"/>
    </source>
</evidence>
<dbReference type="Pfam" id="PF05485">
    <property type="entry name" value="THAP"/>
    <property type="match status" value="1"/>
</dbReference>
<dbReference type="PANTHER" id="PTHR46536:SF1">
    <property type="entry name" value="ARL14 EFFECTOR PROTEIN"/>
    <property type="match status" value="1"/>
</dbReference>
<dbReference type="InterPro" id="IPR029264">
    <property type="entry name" value="ARF7EP_C"/>
</dbReference>
<feature type="domain" description="THAP-type" evidence="7">
    <location>
        <begin position="263"/>
        <end position="344"/>
    </location>
</feature>
<organism evidence="8 9">
    <name type="scientific">Paramormyrops kingsleyae</name>
    <dbReference type="NCBI Taxonomy" id="1676925"/>
    <lineage>
        <taxon>Eukaryota</taxon>
        <taxon>Metazoa</taxon>
        <taxon>Chordata</taxon>
        <taxon>Craniata</taxon>
        <taxon>Vertebrata</taxon>
        <taxon>Euteleostomi</taxon>
        <taxon>Actinopterygii</taxon>
        <taxon>Neopterygii</taxon>
        <taxon>Teleostei</taxon>
        <taxon>Osteoglossocephala</taxon>
        <taxon>Osteoglossomorpha</taxon>
        <taxon>Osteoglossiformes</taxon>
        <taxon>Mormyridae</taxon>
        <taxon>Paramormyrops</taxon>
    </lineage>
</organism>
<evidence type="ECO:0000256" key="1">
    <source>
        <dbReference type="ARBA" id="ARBA00022723"/>
    </source>
</evidence>
<feature type="region of interest" description="Disordered" evidence="6">
    <location>
        <begin position="366"/>
        <end position="388"/>
    </location>
</feature>
<dbReference type="GO" id="GO:0008270">
    <property type="term" value="F:zinc ion binding"/>
    <property type="evidence" value="ECO:0007669"/>
    <property type="project" value="UniProtKB-KW"/>
</dbReference>
<dbReference type="InterPro" id="IPR006612">
    <property type="entry name" value="THAP_Znf"/>
</dbReference>
<dbReference type="STRING" id="1676925.ENSPKIP00000013628"/>
<feature type="compositionally biased region" description="Basic and acidic residues" evidence="6">
    <location>
        <begin position="366"/>
        <end position="383"/>
    </location>
</feature>
<keyword evidence="4 5" id="KW-0238">DNA-binding</keyword>
<dbReference type="SMART" id="SM00692">
    <property type="entry name" value="DM3"/>
    <property type="match status" value="1"/>
</dbReference>
<dbReference type="GeneTree" id="ENSGT00940000156586"/>
<reference evidence="8" key="1">
    <citation type="submission" date="2025-08" db="UniProtKB">
        <authorList>
            <consortium name="Ensembl"/>
        </authorList>
    </citation>
    <scope>IDENTIFICATION</scope>
</reference>
<dbReference type="SUPFAM" id="SSF57716">
    <property type="entry name" value="Glucocorticoid receptor-like (DNA-binding domain)"/>
    <property type="match status" value="1"/>
</dbReference>
<evidence type="ECO:0000256" key="2">
    <source>
        <dbReference type="ARBA" id="ARBA00022771"/>
    </source>
</evidence>
<name>A0A3B3R5G8_9TELE</name>
<dbReference type="InterPro" id="IPR004875">
    <property type="entry name" value="DDE_SF_endonuclease_dom"/>
</dbReference>
<evidence type="ECO:0000256" key="3">
    <source>
        <dbReference type="ARBA" id="ARBA00022833"/>
    </source>
</evidence>
<reference evidence="8" key="2">
    <citation type="submission" date="2025-09" db="UniProtKB">
        <authorList>
            <consortium name="Ensembl"/>
        </authorList>
    </citation>
    <scope>IDENTIFICATION</scope>
</reference>
<proteinExistence type="predicted"/>
<keyword evidence="2 5" id="KW-0863">Zinc-finger</keyword>
<accession>A0A3B3R5G8</accession>
<evidence type="ECO:0000259" key="7">
    <source>
        <dbReference type="PROSITE" id="PS50950"/>
    </source>
</evidence>
<keyword evidence="3" id="KW-0862">Zinc</keyword>
<keyword evidence="9" id="KW-1185">Reference proteome</keyword>
<dbReference type="Proteomes" id="UP000261540">
    <property type="component" value="Unplaced"/>
</dbReference>
<protein>
    <submittedName>
        <fullName evidence="8">ADP-ribosylation factor-like 14 effector protein</fullName>
    </submittedName>
</protein>